<name>A0A318R5L2_PROMR</name>
<keyword evidence="1" id="KW-1133">Transmembrane helix</keyword>
<keyword evidence="1" id="KW-0472">Membrane</keyword>
<dbReference type="Proteomes" id="UP000247807">
    <property type="component" value="Unassembled WGS sequence"/>
</dbReference>
<keyword evidence="1" id="KW-0812">Transmembrane</keyword>
<dbReference type="RefSeq" id="WP_158465744.1">
    <property type="nucleotide sequence ID" value="NZ_QJUE01000001.1"/>
</dbReference>
<sequence>MNLTTTADSVMMFCILASMAIFDAFSTLLSILKKGIFVDQRSLLMKKTNRELKEMLVGVEKISKLNKKQLVDLILVAF</sequence>
<reference evidence="2 3" key="1">
    <citation type="journal article" date="2018" name="Appl. Environ. Microbiol.">
        <title>Genome rearrangement shapes Prochlorococcus ecological adaptation.</title>
        <authorList>
            <person name="Yan W."/>
            <person name="Wei S."/>
            <person name="Wang Q."/>
            <person name="Xiao X."/>
            <person name="Zeng Q."/>
            <person name="Jiao N."/>
            <person name="Zhang R."/>
        </authorList>
    </citation>
    <scope>NUCLEOTIDE SEQUENCE [LARGE SCALE GENOMIC DNA]</scope>
    <source>
        <strain evidence="2 3">XMU1408</strain>
    </source>
</reference>
<comment type="caution">
    <text evidence="2">The sequence shown here is derived from an EMBL/GenBank/DDBJ whole genome shotgun (WGS) entry which is preliminary data.</text>
</comment>
<proteinExistence type="predicted"/>
<gene>
    <name evidence="2" type="ORF">DNJ73_00320</name>
</gene>
<feature type="transmembrane region" description="Helical" evidence="1">
    <location>
        <begin position="12"/>
        <end position="32"/>
    </location>
</feature>
<dbReference type="EMBL" id="QJUE01000001">
    <property type="protein sequence ID" value="PYE03669.1"/>
    <property type="molecule type" value="Genomic_DNA"/>
</dbReference>
<evidence type="ECO:0000313" key="2">
    <source>
        <dbReference type="EMBL" id="PYE03669.1"/>
    </source>
</evidence>
<accession>A0A318R5L2</accession>
<organism evidence="2 3">
    <name type="scientific">Prochlorococcus marinus XMU1408</name>
    <dbReference type="NCBI Taxonomy" id="2213228"/>
    <lineage>
        <taxon>Bacteria</taxon>
        <taxon>Bacillati</taxon>
        <taxon>Cyanobacteriota</taxon>
        <taxon>Cyanophyceae</taxon>
        <taxon>Synechococcales</taxon>
        <taxon>Prochlorococcaceae</taxon>
        <taxon>Prochlorococcus</taxon>
    </lineage>
</organism>
<evidence type="ECO:0000313" key="3">
    <source>
        <dbReference type="Proteomes" id="UP000247807"/>
    </source>
</evidence>
<evidence type="ECO:0000256" key="1">
    <source>
        <dbReference type="SAM" id="Phobius"/>
    </source>
</evidence>
<protein>
    <submittedName>
        <fullName evidence="2">Uncharacterized protein</fullName>
    </submittedName>
</protein>
<dbReference type="AlphaFoldDB" id="A0A318R5L2"/>